<evidence type="ECO:0000256" key="2">
    <source>
        <dbReference type="SAM" id="Phobius"/>
    </source>
</evidence>
<protein>
    <submittedName>
        <fullName evidence="3">DUF3618 domain-containing protein</fullName>
    </submittedName>
</protein>
<evidence type="ECO:0000313" key="3">
    <source>
        <dbReference type="EMBL" id="TDC53779.1"/>
    </source>
</evidence>
<dbReference type="Proteomes" id="UP000295621">
    <property type="component" value="Unassembled WGS sequence"/>
</dbReference>
<dbReference type="Pfam" id="PF12277">
    <property type="entry name" value="DUF3618"/>
    <property type="match status" value="1"/>
</dbReference>
<organism evidence="3 4">
    <name type="scientific">Jiangella ureilytica</name>
    <dbReference type="NCBI Taxonomy" id="2530374"/>
    <lineage>
        <taxon>Bacteria</taxon>
        <taxon>Bacillati</taxon>
        <taxon>Actinomycetota</taxon>
        <taxon>Actinomycetes</taxon>
        <taxon>Jiangellales</taxon>
        <taxon>Jiangellaceae</taxon>
        <taxon>Jiangella</taxon>
    </lineage>
</organism>
<accession>A0A4R4RWJ3</accession>
<dbReference type="RefSeq" id="WP_131979823.1">
    <property type="nucleotide sequence ID" value="NZ_SMKL01000007.1"/>
</dbReference>
<reference evidence="3 4" key="1">
    <citation type="submission" date="2019-02" db="EMBL/GenBank/DDBJ databases">
        <title>Draft genome sequences of novel Actinobacteria.</title>
        <authorList>
            <person name="Sahin N."/>
            <person name="Ay H."/>
            <person name="Saygin H."/>
        </authorList>
    </citation>
    <scope>NUCLEOTIDE SEQUENCE [LARGE SCALE GENOMIC DNA]</scope>
    <source>
        <strain evidence="3 4">KC603</strain>
    </source>
</reference>
<feature type="region of interest" description="Disordered" evidence="1">
    <location>
        <begin position="1"/>
        <end position="22"/>
    </location>
</feature>
<keyword evidence="2" id="KW-0472">Membrane</keyword>
<evidence type="ECO:0000313" key="4">
    <source>
        <dbReference type="Proteomes" id="UP000295621"/>
    </source>
</evidence>
<keyword evidence="4" id="KW-1185">Reference proteome</keyword>
<proteinExistence type="predicted"/>
<keyword evidence="2" id="KW-0812">Transmembrane</keyword>
<sequence>MATPTRNDMKTGEPPKGATPEEIEKHIESTRADLGETVEALSHKLDLRSQAQEKLASARSKVGAAATTIKLLAMRPVTMIAAGATVVVAGVAGAVAWKRRH</sequence>
<name>A0A4R4RWJ3_9ACTN</name>
<dbReference type="AlphaFoldDB" id="A0A4R4RWJ3"/>
<keyword evidence="2" id="KW-1133">Transmembrane helix</keyword>
<dbReference type="OrthoDB" id="4641350at2"/>
<comment type="caution">
    <text evidence="3">The sequence shown here is derived from an EMBL/GenBank/DDBJ whole genome shotgun (WGS) entry which is preliminary data.</text>
</comment>
<dbReference type="InterPro" id="IPR022062">
    <property type="entry name" value="DUF3618"/>
</dbReference>
<feature type="transmembrane region" description="Helical" evidence="2">
    <location>
        <begin position="77"/>
        <end position="97"/>
    </location>
</feature>
<gene>
    <name evidence="3" type="ORF">E1212_04655</name>
</gene>
<dbReference type="EMBL" id="SMKL01000007">
    <property type="protein sequence ID" value="TDC53779.1"/>
    <property type="molecule type" value="Genomic_DNA"/>
</dbReference>
<evidence type="ECO:0000256" key="1">
    <source>
        <dbReference type="SAM" id="MobiDB-lite"/>
    </source>
</evidence>